<dbReference type="GO" id="GO:0019294">
    <property type="term" value="P:keto-3-deoxy-D-manno-octulosonic acid biosynthetic process"/>
    <property type="evidence" value="ECO:0007669"/>
    <property type="project" value="UniProtKB-UniRule"/>
</dbReference>
<dbReference type="Proteomes" id="UP000095200">
    <property type="component" value="Unassembled WGS sequence"/>
</dbReference>
<keyword evidence="8" id="KW-0448">Lipopolysaccharide biosynthesis</keyword>
<evidence type="ECO:0000256" key="8">
    <source>
        <dbReference type="HAMAP-Rule" id="MF_00056"/>
    </source>
</evidence>
<evidence type="ECO:0000313" key="11">
    <source>
        <dbReference type="Proteomes" id="UP000095200"/>
    </source>
</evidence>
<evidence type="ECO:0000256" key="7">
    <source>
        <dbReference type="ARBA" id="ARBA00049112"/>
    </source>
</evidence>
<comment type="pathway">
    <text evidence="3 8">Carbohydrate biosynthesis; 3-deoxy-D-manno-octulosonate biosynthesis; 3-deoxy-D-manno-octulosonate from D-ribulose 5-phosphate: step 2/3.</text>
</comment>
<evidence type="ECO:0000256" key="1">
    <source>
        <dbReference type="ARBA" id="ARBA00004496"/>
    </source>
</evidence>
<dbReference type="EC" id="2.5.1.55" evidence="8"/>
<dbReference type="OrthoDB" id="9802281at2"/>
<dbReference type="HAMAP" id="MF_00056">
    <property type="entry name" value="KDO8P_synth"/>
    <property type="match status" value="1"/>
</dbReference>
<dbReference type="STRING" id="1592317.DPF_1734"/>
<dbReference type="EMBL" id="BDFE01000016">
    <property type="protein sequence ID" value="GAU09015.1"/>
    <property type="molecule type" value="Genomic_DNA"/>
</dbReference>
<reference evidence="11" key="1">
    <citation type="submission" date="2016-06" db="EMBL/GenBank/DDBJ databases">
        <title>Draft genome sequence of Desulfoplanes formicivorans strain Pf12B.</title>
        <authorList>
            <person name="Watanabe M."/>
            <person name="Kojima H."/>
            <person name="Fukui M."/>
        </authorList>
    </citation>
    <scope>NUCLEOTIDE SEQUENCE [LARGE SCALE GENOMIC DNA]</scope>
    <source>
        <strain evidence="11">Pf12B</strain>
    </source>
</reference>
<evidence type="ECO:0000256" key="4">
    <source>
        <dbReference type="ARBA" id="ARBA00010499"/>
    </source>
</evidence>
<proteinExistence type="inferred from homology"/>
<dbReference type="GO" id="GO:0008676">
    <property type="term" value="F:3-deoxy-8-phosphooctulonate synthase activity"/>
    <property type="evidence" value="ECO:0007669"/>
    <property type="project" value="UniProtKB-UniRule"/>
</dbReference>
<keyword evidence="5 8" id="KW-0963">Cytoplasm</keyword>
<comment type="subcellular location">
    <subcellularLocation>
        <location evidence="1 8">Cytoplasm</location>
    </subcellularLocation>
</comment>
<evidence type="ECO:0000256" key="5">
    <source>
        <dbReference type="ARBA" id="ARBA00022490"/>
    </source>
</evidence>
<dbReference type="InterPro" id="IPR013785">
    <property type="entry name" value="Aldolase_TIM"/>
</dbReference>
<gene>
    <name evidence="8" type="primary">kdsA</name>
    <name evidence="10" type="ORF">DPF_1734</name>
</gene>
<comment type="similarity">
    <text evidence="4 8">Belongs to the KdsA family.</text>
</comment>
<dbReference type="GO" id="GO:0005737">
    <property type="term" value="C:cytoplasm"/>
    <property type="evidence" value="ECO:0007669"/>
    <property type="project" value="UniProtKB-SubCell"/>
</dbReference>
<organism evidence="10 11">
    <name type="scientific">Desulfoplanes formicivorans</name>
    <dbReference type="NCBI Taxonomy" id="1592317"/>
    <lineage>
        <taxon>Bacteria</taxon>
        <taxon>Pseudomonadati</taxon>
        <taxon>Thermodesulfobacteriota</taxon>
        <taxon>Desulfovibrionia</taxon>
        <taxon>Desulfovibrionales</taxon>
        <taxon>Desulfoplanaceae</taxon>
        <taxon>Desulfoplanes</taxon>
    </lineage>
</organism>
<feature type="domain" description="DAHP synthetase I/KDSA" evidence="9">
    <location>
        <begin position="11"/>
        <end position="255"/>
    </location>
</feature>
<keyword evidence="6 8" id="KW-0808">Transferase</keyword>
<dbReference type="Gene3D" id="3.20.20.70">
    <property type="entry name" value="Aldolase class I"/>
    <property type="match status" value="1"/>
</dbReference>
<evidence type="ECO:0000256" key="6">
    <source>
        <dbReference type="ARBA" id="ARBA00022679"/>
    </source>
</evidence>
<name>A0A194AIF6_9BACT</name>
<dbReference type="NCBIfam" id="TIGR01362">
    <property type="entry name" value="KDO8P_synth"/>
    <property type="match status" value="1"/>
</dbReference>
<dbReference type="UniPathway" id="UPA00357">
    <property type="reaction ID" value="UER00474"/>
</dbReference>
<dbReference type="AlphaFoldDB" id="A0A194AIF6"/>
<dbReference type="SUPFAM" id="SSF51569">
    <property type="entry name" value="Aldolase"/>
    <property type="match status" value="1"/>
</dbReference>
<dbReference type="PANTHER" id="PTHR21057">
    <property type="entry name" value="PHOSPHO-2-DEHYDRO-3-DEOXYHEPTONATE ALDOLASE"/>
    <property type="match status" value="1"/>
</dbReference>
<dbReference type="Pfam" id="PF00793">
    <property type="entry name" value="DAHP_synth_1"/>
    <property type="match status" value="1"/>
</dbReference>
<dbReference type="NCBIfam" id="NF003543">
    <property type="entry name" value="PRK05198.1"/>
    <property type="match status" value="1"/>
</dbReference>
<evidence type="ECO:0000259" key="9">
    <source>
        <dbReference type="Pfam" id="PF00793"/>
    </source>
</evidence>
<keyword evidence="11" id="KW-1185">Reference proteome</keyword>
<dbReference type="InterPro" id="IPR006269">
    <property type="entry name" value="KDO8P_synthase"/>
</dbReference>
<comment type="caution">
    <text evidence="10">The sequence shown here is derived from an EMBL/GenBank/DDBJ whole genome shotgun (WGS) entry which is preliminary data.</text>
</comment>
<dbReference type="UniPathway" id="UPA00030"/>
<dbReference type="InterPro" id="IPR006218">
    <property type="entry name" value="DAHP1/KDSA"/>
</dbReference>
<accession>A0A194AIF6</accession>
<protein>
    <recommendedName>
        <fullName evidence="8">2-dehydro-3-deoxyphosphooctonate aldolase</fullName>
        <ecNumber evidence="8">2.5.1.55</ecNumber>
    </recommendedName>
    <alternativeName>
        <fullName evidence="8">3-deoxy-D-manno-octulosonic acid 8-phosphate synthase</fullName>
    </alternativeName>
    <alternativeName>
        <fullName evidence="8">KDO-8-phosphate synthase</fullName>
        <shortName evidence="8">KDO 8-P synthase</shortName>
        <shortName evidence="8">KDOPS</shortName>
    </alternativeName>
    <alternativeName>
        <fullName evidence="8">Phospho-2-dehydro-3-deoxyoctonate aldolase</fullName>
    </alternativeName>
</protein>
<comment type="catalytic activity">
    <reaction evidence="7 8">
        <text>D-arabinose 5-phosphate + phosphoenolpyruvate + H2O = 3-deoxy-alpha-D-manno-2-octulosonate-8-phosphate + phosphate</text>
        <dbReference type="Rhea" id="RHEA:14053"/>
        <dbReference type="ChEBI" id="CHEBI:15377"/>
        <dbReference type="ChEBI" id="CHEBI:43474"/>
        <dbReference type="ChEBI" id="CHEBI:57693"/>
        <dbReference type="ChEBI" id="CHEBI:58702"/>
        <dbReference type="ChEBI" id="CHEBI:85985"/>
        <dbReference type="EC" id="2.5.1.55"/>
    </reaction>
</comment>
<comment type="pathway">
    <text evidence="2">Bacterial outer membrane biogenesis; lipopolysaccharide biosynthesis.</text>
</comment>
<dbReference type="RefSeq" id="WP_069859124.1">
    <property type="nucleotide sequence ID" value="NZ_BDFE01000016.1"/>
</dbReference>
<sequence length="268" mass="29072">MNELFKLSLTRHFVIAGPCALESFELARDTALELAAIAGELGLPIVFKSSFDKANRTSVTSFRGPGLSRGLEWLGRIREESGLPVITDIHLPEQAGPVGEVVDVLQIPAFLCRQTDLLVAAAQTGKIVNVKKGQFLAPWDMQPAVEKMRSVGHDKVWLTERGASFGYNNLVVDFRSLAIMKEFACPVVFDATHSVQIPGGLGSASGGRREFVPLLARAAAAAGCNGLFMEVHPDPDKALCDGPNSWPLRTTKTLLKELMAHWSVPHEC</sequence>
<evidence type="ECO:0000256" key="3">
    <source>
        <dbReference type="ARBA" id="ARBA00004845"/>
    </source>
</evidence>
<evidence type="ECO:0000313" key="10">
    <source>
        <dbReference type="EMBL" id="GAU09015.1"/>
    </source>
</evidence>
<evidence type="ECO:0000256" key="2">
    <source>
        <dbReference type="ARBA" id="ARBA00004756"/>
    </source>
</evidence>